<proteinExistence type="predicted"/>
<gene>
    <name evidence="1" type="ORF">GCWU000342_01416</name>
</gene>
<protein>
    <submittedName>
        <fullName evidence="1">Uncharacterized protein</fullName>
    </submittedName>
</protein>
<sequence length="39" mass="4327">MLRRSSRADKKSPVDAAFLVDRAFLGCARGHIFGHRRGA</sequence>
<evidence type="ECO:0000313" key="1">
    <source>
        <dbReference type="EMBL" id="EEP28606.1"/>
    </source>
</evidence>
<evidence type="ECO:0000313" key="2">
    <source>
        <dbReference type="Proteomes" id="UP000003494"/>
    </source>
</evidence>
<reference evidence="1" key="1">
    <citation type="submission" date="2009-04" db="EMBL/GenBank/DDBJ databases">
        <authorList>
            <person name="Weinstock G."/>
            <person name="Sodergren E."/>
            <person name="Clifton S."/>
            <person name="Fulton L."/>
            <person name="Fulton B."/>
            <person name="Courtney L."/>
            <person name="Fronick C."/>
            <person name="Harrison M."/>
            <person name="Strong C."/>
            <person name="Farmer C."/>
            <person name="Delahaunty K."/>
            <person name="Markovic C."/>
            <person name="Hall O."/>
            <person name="Minx P."/>
            <person name="Tomlinson C."/>
            <person name="Mitreva M."/>
            <person name="Nelson J."/>
            <person name="Hou S."/>
            <person name="Wollam A."/>
            <person name="Pepin K.H."/>
            <person name="Johnson M."/>
            <person name="Bhonagiri V."/>
            <person name="Nash W.E."/>
            <person name="Warren W."/>
            <person name="Chinwalla A."/>
            <person name="Mardis E.R."/>
            <person name="Wilson R.K."/>
        </authorList>
    </citation>
    <scope>NUCLEOTIDE SEQUENCE [LARGE SCALE GENOMIC DNA]</scope>
    <source>
        <strain evidence="1">DSM 14600</strain>
    </source>
</reference>
<comment type="caution">
    <text evidence="1">The sequence shown here is derived from an EMBL/GenBank/DDBJ whole genome shotgun (WGS) entry which is preliminary data.</text>
</comment>
<organism evidence="1 2">
    <name type="scientific">Shuttleworthella satelles DSM 14600</name>
    <dbReference type="NCBI Taxonomy" id="626523"/>
    <lineage>
        <taxon>Bacteria</taxon>
        <taxon>Bacillati</taxon>
        <taxon>Bacillota</taxon>
        <taxon>Clostridia</taxon>
        <taxon>Lachnospirales</taxon>
        <taxon>Lachnospiraceae</taxon>
        <taxon>Shuttleworthella</taxon>
    </lineage>
</organism>
<dbReference type="HOGENOM" id="CLU_3316952_0_0_9"/>
<dbReference type="Proteomes" id="UP000003494">
    <property type="component" value="Unassembled WGS sequence"/>
</dbReference>
<name>C4GBW3_9FIRM</name>
<dbReference type="EMBL" id="ACIP02000002">
    <property type="protein sequence ID" value="EEP28606.1"/>
    <property type="molecule type" value="Genomic_DNA"/>
</dbReference>
<keyword evidence="2" id="KW-1185">Reference proteome</keyword>
<accession>C4GBW3</accession>
<dbReference type="AlphaFoldDB" id="C4GBW3"/>